<protein>
    <submittedName>
        <fullName evidence="2">Sodium/hydrogen exchanger 3</fullName>
    </submittedName>
</protein>
<keyword evidence="3" id="KW-1185">Reference proteome</keyword>
<reference evidence="2 3" key="1">
    <citation type="submission" date="2024-02" db="EMBL/GenBank/DDBJ databases">
        <authorList>
            <person name="Chen Y."/>
            <person name="Shah S."/>
            <person name="Dougan E. K."/>
            <person name="Thang M."/>
            <person name="Chan C."/>
        </authorList>
    </citation>
    <scope>NUCLEOTIDE SEQUENCE [LARGE SCALE GENOMIC DNA]</scope>
</reference>
<dbReference type="EMBL" id="CAXAMM010016413">
    <property type="protein sequence ID" value="CAK9038785.1"/>
    <property type="molecule type" value="Genomic_DNA"/>
</dbReference>
<evidence type="ECO:0000256" key="1">
    <source>
        <dbReference type="SAM" id="MobiDB-lite"/>
    </source>
</evidence>
<sequence length="666" mass="73930">VEERIQEKKDDTGGDQPAKRPCTGAEKQFKKLPGGDLTTMTYNMDSTARSFRNLTLSFRGSERQAPNALQLALRFSKIMETRQAEGKHHQSMTVDERLRDVVEDFHSCAGLQSKHKLDEDRLKAVGNIISGTSVVLAVTQESQILHLKLCVANFAENGRRLRASAWPRVRWSPASFDAHCDFACVFASVLREGRLLASWTPEKEETVIKAFFQKILGDYWQEIEATVTSKLSTWKLQHLGIWADVVEPEAAPAAKVHSAAELLEIEGECQAAKFREVRAKVAQDIADMTQYNSSLKESERRAHVVTVMHERGQVQIGKELLVTSFVCRLMPFVLFNLCLLGFGIPFKATFLDVSGKRLSENFMEKVCRVSLVTDKQPCDPKVEAVYRQAAANFKALVSPSDLYTVVYMDCTKMGVLNQGEINNIGALAERFLARNPSRSVLVLIPPLLVGSDSAGTLRKDYRRLEDKLGNHKVELRSFTLNLNVDDLHKNRDLPSAYPAYIGVMDSTLPLRGTAHRVVRGGAPEPENTVNVFCGSPLWLRQALPPSSFPPALPEKDFVVPGGSSFLSHSERRSLTDLQETAQWIGGTSVPKAILEQLMCNIKGACGAVVVHTTAYDGCLEFACLQLGYPVVGTNNIEPHYKCARDIVKGHLLEVWFGQSIANSNMV</sequence>
<feature type="region of interest" description="Disordered" evidence="1">
    <location>
        <begin position="1"/>
        <end position="34"/>
    </location>
</feature>
<organism evidence="2 3">
    <name type="scientific">Durusdinium trenchii</name>
    <dbReference type="NCBI Taxonomy" id="1381693"/>
    <lineage>
        <taxon>Eukaryota</taxon>
        <taxon>Sar</taxon>
        <taxon>Alveolata</taxon>
        <taxon>Dinophyceae</taxon>
        <taxon>Suessiales</taxon>
        <taxon>Symbiodiniaceae</taxon>
        <taxon>Durusdinium</taxon>
    </lineage>
</organism>
<gene>
    <name evidence="2" type="ORF">SCF082_LOCUS22764</name>
</gene>
<proteinExistence type="predicted"/>
<feature type="compositionally biased region" description="Basic and acidic residues" evidence="1">
    <location>
        <begin position="1"/>
        <end position="12"/>
    </location>
</feature>
<comment type="caution">
    <text evidence="2">The sequence shown here is derived from an EMBL/GenBank/DDBJ whole genome shotgun (WGS) entry which is preliminary data.</text>
</comment>
<accession>A0ABP0LI08</accession>
<evidence type="ECO:0000313" key="3">
    <source>
        <dbReference type="Proteomes" id="UP001642464"/>
    </source>
</evidence>
<name>A0ABP0LI08_9DINO</name>
<feature type="non-terminal residue" evidence="2">
    <location>
        <position position="1"/>
    </location>
</feature>
<evidence type="ECO:0000313" key="2">
    <source>
        <dbReference type="EMBL" id="CAK9038785.1"/>
    </source>
</evidence>
<dbReference type="Proteomes" id="UP001642464">
    <property type="component" value="Unassembled WGS sequence"/>
</dbReference>